<dbReference type="Pfam" id="PF01408">
    <property type="entry name" value="GFO_IDH_MocA"/>
    <property type="match status" value="1"/>
</dbReference>
<evidence type="ECO:0000259" key="3">
    <source>
        <dbReference type="Pfam" id="PF01408"/>
    </source>
</evidence>
<evidence type="ECO:0000313" key="5">
    <source>
        <dbReference type="Proteomes" id="UP000199111"/>
    </source>
</evidence>
<dbReference type="AlphaFoldDB" id="A0A1I4FU12"/>
<dbReference type="Gene3D" id="3.40.50.720">
    <property type="entry name" value="NAD(P)-binding Rossmann-like Domain"/>
    <property type="match status" value="1"/>
</dbReference>
<dbReference type="GeneID" id="96303862"/>
<evidence type="ECO:0000256" key="2">
    <source>
        <dbReference type="ARBA" id="ARBA00023002"/>
    </source>
</evidence>
<dbReference type="GO" id="GO:0016491">
    <property type="term" value="F:oxidoreductase activity"/>
    <property type="evidence" value="ECO:0007669"/>
    <property type="project" value="UniProtKB-KW"/>
</dbReference>
<dbReference type="InterPro" id="IPR036291">
    <property type="entry name" value="NAD(P)-bd_dom_sf"/>
</dbReference>
<evidence type="ECO:0000313" key="4">
    <source>
        <dbReference type="EMBL" id="SFL20909.1"/>
    </source>
</evidence>
<sequence>MAGCGGAAFGLHLPLLTAHPAFEVVAVTDREPARAQEAARRFAAPRVASDVAEMLAGADMLLVLTGVHEPLIELALDAGVHVFTEKPLSLDAGRTSALRRRALLAGLLLEVGAMRAYDPALHILLETIPAREIRNGVLIKADGADRAARAAFLPAGFAPYTFGDDPPSSPPVGLDAYQLRVLQLLLWQGYHQLTVLAVICPELTALACVTTPEATTVHALVRGGDAVFTVIITGAPAGVYRDETHLDSGSRSATITFASPYLASGATRLSYRPARNEESRTAEPLNGPFTCMWDSIDARLRRAACLPDLGLRPAQEHPDSVELAERVERLATELAALASVPNETTHSLERRLLA</sequence>
<keyword evidence="2" id="KW-0560">Oxidoreductase</keyword>
<proteinExistence type="inferred from homology"/>
<dbReference type="EMBL" id="FOQY01000072">
    <property type="protein sequence ID" value="SFL20909.1"/>
    <property type="molecule type" value="Genomic_DNA"/>
</dbReference>
<gene>
    <name evidence="4" type="ORF">SAMN05216275_1725</name>
</gene>
<reference evidence="5" key="1">
    <citation type="submission" date="2016-10" db="EMBL/GenBank/DDBJ databases">
        <authorList>
            <person name="Varghese N."/>
            <person name="Submissions S."/>
        </authorList>
    </citation>
    <scope>NUCLEOTIDE SEQUENCE [LARGE SCALE GENOMIC DNA]</scope>
    <source>
        <strain evidence="5">CGMCC 4.2126</strain>
    </source>
</reference>
<keyword evidence="5" id="KW-1185">Reference proteome</keyword>
<feature type="domain" description="Gfo/Idh/MocA-like oxidoreductase N-terminal" evidence="3">
    <location>
        <begin position="1"/>
        <end position="109"/>
    </location>
</feature>
<dbReference type="SUPFAM" id="SSF51735">
    <property type="entry name" value="NAD(P)-binding Rossmann-fold domains"/>
    <property type="match status" value="1"/>
</dbReference>
<dbReference type="PANTHER" id="PTHR43708">
    <property type="entry name" value="CONSERVED EXPRESSED OXIDOREDUCTASE (EUROFUNG)"/>
    <property type="match status" value="1"/>
</dbReference>
<organism evidence="4 5">
    <name type="scientific">Streptosporangium canum</name>
    <dbReference type="NCBI Taxonomy" id="324952"/>
    <lineage>
        <taxon>Bacteria</taxon>
        <taxon>Bacillati</taxon>
        <taxon>Actinomycetota</taxon>
        <taxon>Actinomycetes</taxon>
        <taxon>Streptosporangiales</taxon>
        <taxon>Streptosporangiaceae</taxon>
        <taxon>Streptosporangium</taxon>
    </lineage>
</organism>
<dbReference type="Proteomes" id="UP000199111">
    <property type="component" value="Unassembled WGS sequence"/>
</dbReference>
<dbReference type="RefSeq" id="WP_177245559.1">
    <property type="nucleotide sequence ID" value="NZ_FOQY01000072.1"/>
</dbReference>
<dbReference type="PANTHER" id="PTHR43708:SF5">
    <property type="entry name" value="CONSERVED EXPRESSED OXIDOREDUCTASE (EUROFUNG)-RELATED"/>
    <property type="match status" value="1"/>
</dbReference>
<dbReference type="GO" id="GO:0000166">
    <property type="term" value="F:nucleotide binding"/>
    <property type="evidence" value="ECO:0007669"/>
    <property type="project" value="InterPro"/>
</dbReference>
<name>A0A1I4FU12_9ACTN</name>
<dbReference type="InterPro" id="IPR000683">
    <property type="entry name" value="Gfo/Idh/MocA-like_OxRdtase_N"/>
</dbReference>
<comment type="similarity">
    <text evidence="1">Belongs to the Gfo/Idh/MocA family.</text>
</comment>
<dbReference type="InterPro" id="IPR051317">
    <property type="entry name" value="Gfo/Idh/MocA_oxidoreduct"/>
</dbReference>
<protein>
    <submittedName>
        <fullName evidence="4">Predicted dehydrogenase</fullName>
    </submittedName>
</protein>
<accession>A0A1I4FU12</accession>
<evidence type="ECO:0000256" key="1">
    <source>
        <dbReference type="ARBA" id="ARBA00010928"/>
    </source>
</evidence>